<gene>
    <name evidence="2" type="ORF">I5677_00490</name>
</gene>
<keyword evidence="1" id="KW-1133">Transmembrane helix</keyword>
<dbReference type="AlphaFoldDB" id="A0A8J7HBL7"/>
<accession>A0A8J7HBL7</accession>
<evidence type="ECO:0000313" key="2">
    <source>
        <dbReference type="EMBL" id="MBH1939364.1"/>
    </source>
</evidence>
<keyword evidence="1" id="KW-0472">Membrane</keyword>
<proteinExistence type="predicted"/>
<name>A0A8J7HBL7_9FIRM</name>
<dbReference type="RefSeq" id="WP_197659594.1">
    <property type="nucleotide sequence ID" value="NZ_JAEAGR010000001.1"/>
</dbReference>
<keyword evidence="3" id="KW-1185">Reference proteome</keyword>
<evidence type="ECO:0000256" key="1">
    <source>
        <dbReference type="SAM" id="Phobius"/>
    </source>
</evidence>
<reference evidence="2" key="1">
    <citation type="submission" date="2020-12" db="EMBL/GenBank/DDBJ databases">
        <title>M. sibirica DSM 26468T genome.</title>
        <authorList>
            <person name="Thieme N."/>
            <person name="Rettenmaier R."/>
            <person name="Zverlov V."/>
            <person name="Liebl W."/>
        </authorList>
    </citation>
    <scope>NUCLEOTIDE SEQUENCE</scope>
    <source>
        <strain evidence="2">DSM 26468</strain>
    </source>
</reference>
<comment type="caution">
    <text evidence="2">The sequence shown here is derived from an EMBL/GenBank/DDBJ whole genome shotgun (WGS) entry which is preliminary data.</text>
</comment>
<feature type="transmembrane region" description="Helical" evidence="1">
    <location>
        <begin position="201"/>
        <end position="220"/>
    </location>
</feature>
<keyword evidence="1" id="KW-0812">Transmembrane</keyword>
<dbReference type="EMBL" id="JAEAGR010000001">
    <property type="protein sequence ID" value="MBH1939364.1"/>
    <property type="molecule type" value="Genomic_DNA"/>
</dbReference>
<sequence>MQLLNKSEEPVENRMQRKRSMLPFITIFILIAIISVIHIAKLLNKVDQNRSIPAISNYSDVSRKDGLNDAEMSLMNQLSDLVINLGSTHSQNSQYHIYYNYLNQHLRNEKVDLSIDISYKAQLLVNDLINVLGLESRKDLKDMSFDGRRVVVYLSEEIYKLCGLSIDINVEGEITQISDSKGHNLYISNNAKNNSKLNIDALMIILGIILTLIITCIIIARKNRLFVKEVIYNGFDEKEFA</sequence>
<evidence type="ECO:0000313" key="3">
    <source>
        <dbReference type="Proteomes" id="UP000623269"/>
    </source>
</evidence>
<organism evidence="2 3">
    <name type="scientific">Mobilitalea sibirica</name>
    <dbReference type="NCBI Taxonomy" id="1462919"/>
    <lineage>
        <taxon>Bacteria</taxon>
        <taxon>Bacillati</taxon>
        <taxon>Bacillota</taxon>
        <taxon>Clostridia</taxon>
        <taxon>Lachnospirales</taxon>
        <taxon>Lachnospiraceae</taxon>
        <taxon>Mobilitalea</taxon>
    </lineage>
</organism>
<dbReference type="Proteomes" id="UP000623269">
    <property type="component" value="Unassembled WGS sequence"/>
</dbReference>
<feature type="transmembrane region" description="Helical" evidence="1">
    <location>
        <begin position="21"/>
        <end position="40"/>
    </location>
</feature>
<protein>
    <submittedName>
        <fullName evidence="2">Uncharacterized protein</fullName>
    </submittedName>
</protein>